<proteinExistence type="predicted"/>
<dbReference type="SUPFAM" id="SSF102588">
    <property type="entry name" value="LmbE-like"/>
    <property type="match status" value="1"/>
</dbReference>
<protein>
    <submittedName>
        <fullName evidence="1">LmbE family N-acetylglucosaminyl deacetylase</fullName>
    </submittedName>
</protein>
<dbReference type="Proteomes" id="UP000276223">
    <property type="component" value="Unassembled WGS sequence"/>
</dbReference>
<sequence>MDSIDALIIAAHPDDPEFGAAGTVAKWTREGKRVVYVICTDGDKGTNDRAMNPKELARIRQDEQQAAARVLGVQEVVFLHYPDQGLEDTPEFRRELVRSIRRFRPAIVLSSDPYRRYLWHRDHRIVGQVVMDAVFPYARDHLAYPELLAEGLEPHKVKEAWFWAAEDINHREDITDTFDLKIEALQCHASQWNSHPVRDIRTWLEQRFRKAAEGTPYTYAEAFHRVVLPE</sequence>
<reference evidence="1 2" key="1">
    <citation type="submission" date="2018-11" db="EMBL/GenBank/DDBJ databases">
        <title>Genomic Encyclopedia of Type Strains, Phase IV (KMG-IV): sequencing the most valuable type-strain genomes for metagenomic binning, comparative biology and taxonomic classification.</title>
        <authorList>
            <person name="Goeker M."/>
        </authorList>
    </citation>
    <scope>NUCLEOTIDE SEQUENCE [LARGE SCALE GENOMIC DNA]</scope>
    <source>
        <strain evidence="1 2">DSM 22027</strain>
    </source>
</reference>
<accession>A0A3N1VJC8</accession>
<name>A0A3N1VJC8_9BACT</name>
<gene>
    <name evidence="1" type="ORF">EDC27_0146</name>
</gene>
<dbReference type="PANTHER" id="PTHR12993:SF28">
    <property type="entry name" value="LMBE FAMILY PROTEIN"/>
    <property type="match status" value="1"/>
</dbReference>
<comment type="caution">
    <text evidence="1">The sequence shown here is derived from an EMBL/GenBank/DDBJ whole genome shotgun (WGS) entry which is preliminary data.</text>
</comment>
<dbReference type="RefSeq" id="WP_123289132.1">
    <property type="nucleotide sequence ID" value="NZ_RJVA01000009.1"/>
</dbReference>
<dbReference type="PANTHER" id="PTHR12993">
    <property type="entry name" value="N-ACETYLGLUCOSAMINYL-PHOSPHATIDYLINOSITOL DE-N-ACETYLASE-RELATED"/>
    <property type="match status" value="1"/>
</dbReference>
<keyword evidence="2" id="KW-1185">Reference proteome</keyword>
<dbReference type="Pfam" id="PF02585">
    <property type="entry name" value="PIG-L"/>
    <property type="match status" value="1"/>
</dbReference>
<dbReference type="InterPro" id="IPR003737">
    <property type="entry name" value="GlcNAc_PI_deacetylase-related"/>
</dbReference>
<evidence type="ECO:0000313" key="1">
    <source>
        <dbReference type="EMBL" id="ROR02904.1"/>
    </source>
</evidence>
<organism evidence="1 2">
    <name type="scientific">Desulfosoma caldarium</name>
    <dbReference type="NCBI Taxonomy" id="610254"/>
    <lineage>
        <taxon>Bacteria</taxon>
        <taxon>Pseudomonadati</taxon>
        <taxon>Thermodesulfobacteriota</taxon>
        <taxon>Syntrophobacteria</taxon>
        <taxon>Syntrophobacterales</taxon>
        <taxon>Syntrophobacteraceae</taxon>
        <taxon>Desulfosoma</taxon>
    </lineage>
</organism>
<dbReference type="EMBL" id="RJVA01000009">
    <property type="protein sequence ID" value="ROR02904.1"/>
    <property type="molecule type" value="Genomic_DNA"/>
</dbReference>
<dbReference type="Gene3D" id="3.40.50.10320">
    <property type="entry name" value="LmbE-like"/>
    <property type="match status" value="1"/>
</dbReference>
<dbReference type="AlphaFoldDB" id="A0A3N1VJC8"/>
<dbReference type="InterPro" id="IPR024078">
    <property type="entry name" value="LmbE-like_dom_sf"/>
</dbReference>
<dbReference type="GO" id="GO:0016811">
    <property type="term" value="F:hydrolase activity, acting on carbon-nitrogen (but not peptide) bonds, in linear amides"/>
    <property type="evidence" value="ECO:0007669"/>
    <property type="project" value="TreeGrafter"/>
</dbReference>
<evidence type="ECO:0000313" key="2">
    <source>
        <dbReference type="Proteomes" id="UP000276223"/>
    </source>
</evidence>
<dbReference type="OrthoDB" id="9816564at2"/>